<feature type="domain" description="N-acetyltransferase" evidence="1">
    <location>
        <begin position="144"/>
        <end position="282"/>
    </location>
</feature>
<evidence type="ECO:0000259" key="1">
    <source>
        <dbReference type="PROSITE" id="PS51186"/>
    </source>
</evidence>
<dbReference type="InterPro" id="IPR000182">
    <property type="entry name" value="GNAT_dom"/>
</dbReference>
<dbReference type="AlphaFoldDB" id="A0A8H9GF43"/>
<dbReference type="Pfam" id="PF00583">
    <property type="entry name" value="Acetyltransf_1"/>
    <property type="match status" value="1"/>
</dbReference>
<dbReference type="Proteomes" id="UP000655589">
    <property type="component" value="Unassembled WGS sequence"/>
</dbReference>
<reference evidence="2" key="1">
    <citation type="journal article" date="2014" name="Int. J. Syst. Evol. Microbiol.">
        <title>Complete genome sequence of Corynebacterium casei LMG S-19264T (=DSM 44701T), isolated from a smear-ripened cheese.</title>
        <authorList>
            <consortium name="US DOE Joint Genome Institute (JGI-PGF)"/>
            <person name="Walter F."/>
            <person name="Albersmeier A."/>
            <person name="Kalinowski J."/>
            <person name="Ruckert C."/>
        </authorList>
    </citation>
    <scope>NUCLEOTIDE SEQUENCE</scope>
    <source>
        <strain evidence="2">JCM 3051</strain>
    </source>
</reference>
<reference evidence="2" key="2">
    <citation type="submission" date="2020-09" db="EMBL/GenBank/DDBJ databases">
        <authorList>
            <person name="Sun Q."/>
            <person name="Ohkuma M."/>
        </authorList>
    </citation>
    <scope>NUCLEOTIDE SEQUENCE</scope>
    <source>
        <strain evidence="2">JCM 3051</strain>
    </source>
</reference>
<gene>
    <name evidence="2" type="ORF">GCM10010102_10860</name>
</gene>
<dbReference type="PROSITE" id="PS51186">
    <property type="entry name" value="GNAT"/>
    <property type="match status" value="1"/>
</dbReference>
<accession>A0A8H9GF43</accession>
<dbReference type="EMBL" id="BMPT01000003">
    <property type="protein sequence ID" value="GGM17068.1"/>
    <property type="molecule type" value="Genomic_DNA"/>
</dbReference>
<sequence>MNNSTDFLSTPVDRHLTALAETIEAEAMDAYLAHAPAAARAGLGITTTRLGGAAVMSARLDPYEYWSKVVGLGVLAPVTHDRVGEVIAHYREQGTPTALVQIAPSLLPADWEDVRAAHGLEPAGAWHKHAAPIDELRTDALTDLRVGRVGADDAAEWAHLVATTFGMDHAALVAMLAQAVHTPGTQLYAAWDGDRVVAGAALFVQGTTASLHSDATAATHRGRGAHSALIAARIEAARAAGARWVVAETGVPAPGTRNPSTENMRRAGLGVAYVRPNWRWRA</sequence>
<dbReference type="InterPro" id="IPR016181">
    <property type="entry name" value="Acyl_CoA_acyltransferase"/>
</dbReference>
<dbReference type="Gene3D" id="3.40.630.30">
    <property type="match status" value="1"/>
</dbReference>
<organism evidence="2 3">
    <name type="scientific">Promicromonospora citrea</name>
    <dbReference type="NCBI Taxonomy" id="43677"/>
    <lineage>
        <taxon>Bacteria</taxon>
        <taxon>Bacillati</taxon>
        <taxon>Actinomycetota</taxon>
        <taxon>Actinomycetes</taxon>
        <taxon>Micrococcales</taxon>
        <taxon>Promicromonosporaceae</taxon>
        <taxon>Promicromonospora</taxon>
    </lineage>
</organism>
<proteinExistence type="predicted"/>
<dbReference type="GO" id="GO:0016747">
    <property type="term" value="F:acyltransferase activity, transferring groups other than amino-acyl groups"/>
    <property type="evidence" value="ECO:0007669"/>
    <property type="project" value="InterPro"/>
</dbReference>
<protein>
    <recommendedName>
        <fullName evidence="1">N-acetyltransferase domain-containing protein</fullName>
    </recommendedName>
</protein>
<evidence type="ECO:0000313" key="2">
    <source>
        <dbReference type="EMBL" id="GGM17068.1"/>
    </source>
</evidence>
<name>A0A8H9GF43_9MICO</name>
<evidence type="ECO:0000313" key="3">
    <source>
        <dbReference type="Proteomes" id="UP000655589"/>
    </source>
</evidence>
<comment type="caution">
    <text evidence="2">The sequence shown here is derived from an EMBL/GenBank/DDBJ whole genome shotgun (WGS) entry which is preliminary data.</text>
</comment>
<dbReference type="SUPFAM" id="SSF55729">
    <property type="entry name" value="Acyl-CoA N-acyltransferases (Nat)"/>
    <property type="match status" value="1"/>
</dbReference>
<keyword evidence="3" id="KW-1185">Reference proteome</keyword>
<dbReference type="RefSeq" id="WP_171107151.1">
    <property type="nucleotide sequence ID" value="NZ_BMPT01000003.1"/>
</dbReference>